<accession>A0A9P4XZG3</accession>
<organism evidence="3 4">
    <name type="scientific">Cryphonectria parasitica (strain ATCC 38755 / EP155)</name>
    <dbReference type="NCBI Taxonomy" id="660469"/>
    <lineage>
        <taxon>Eukaryota</taxon>
        <taxon>Fungi</taxon>
        <taxon>Dikarya</taxon>
        <taxon>Ascomycota</taxon>
        <taxon>Pezizomycotina</taxon>
        <taxon>Sordariomycetes</taxon>
        <taxon>Sordariomycetidae</taxon>
        <taxon>Diaporthales</taxon>
        <taxon>Cryphonectriaceae</taxon>
        <taxon>Cryphonectria-Endothia species complex</taxon>
        <taxon>Cryphonectria</taxon>
    </lineage>
</organism>
<keyword evidence="1" id="KW-0732">Signal</keyword>
<evidence type="ECO:0000259" key="2">
    <source>
        <dbReference type="PROSITE" id="PS51352"/>
    </source>
</evidence>
<dbReference type="GO" id="GO:0015035">
    <property type="term" value="F:protein-disulfide reductase activity"/>
    <property type="evidence" value="ECO:0007669"/>
    <property type="project" value="TreeGrafter"/>
</dbReference>
<keyword evidence="4" id="KW-1185">Reference proteome</keyword>
<evidence type="ECO:0000313" key="4">
    <source>
        <dbReference type="Proteomes" id="UP000803844"/>
    </source>
</evidence>
<dbReference type="PANTHER" id="PTHR45815:SF3">
    <property type="entry name" value="PROTEIN DISULFIDE-ISOMERASE A6"/>
    <property type="match status" value="1"/>
</dbReference>
<dbReference type="PROSITE" id="PS00194">
    <property type="entry name" value="THIOREDOXIN_1"/>
    <property type="match status" value="1"/>
</dbReference>
<dbReference type="Proteomes" id="UP000803844">
    <property type="component" value="Unassembled WGS sequence"/>
</dbReference>
<feature type="non-terminal residue" evidence="3">
    <location>
        <position position="165"/>
    </location>
</feature>
<dbReference type="SUPFAM" id="SSF52833">
    <property type="entry name" value="Thioredoxin-like"/>
    <property type="match status" value="1"/>
</dbReference>
<dbReference type="OrthoDB" id="10264505at2759"/>
<dbReference type="GO" id="GO:0005788">
    <property type="term" value="C:endoplasmic reticulum lumen"/>
    <property type="evidence" value="ECO:0007669"/>
    <property type="project" value="TreeGrafter"/>
</dbReference>
<evidence type="ECO:0000256" key="1">
    <source>
        <dbReference type="SAM" id="SignalP"/>
    </source>
</evidence>
<dbReference type="RefSeq" id="XP_040775158.1">
    <property type="nucleotide sequence ID" value="XM_040923453.1"/>
</dbReference>
<dbReference type="InterPro" id="IPR036249">
    <property type="entry name" value="Thioredoxin-like_sf"/>
</dbReference>
<dbReference type="Gene3D" id="3.40.30.10">
    <property type="entry name" value="Glutaredoxin"/>
    <property type="match status" value="1"/>
</dbReference>
<name>A0A9P4XZG3_CRYP1</name>
<dbReference type="AlphaFoldDB" id="A0A9P4XZG3"/>
<dbReference type="EMBL" id="MU032348">
    <property type="protein sequence ID" value="KAF3764197.1"/>
    <property type="molecule type" value="Genomic_DNA"/>
</dbReference>
<dbReference type="PRINTS" id="PR00421">
    <property type="entry name" value="THIOREDOXIN"/>
</dbReference>
<protein>
    <submittedName>
        <fullName evidence="3">Thioredoxin-domain-containing protein</fullName>
    </submittedName>
</protein>
<dbReference type="InterPro" id="IPR013766">
    <property type="entry name" value="Thioredoxin_domain"/>
</dbReference>
<dbReference type="InterPro" id="IPR017937">
    <property type="entry name" value="Thioredoxin_CS"/>
</dbReference>
<dbReference type="Pfam" id="PF00085">
    <property type="entry name" value="Thioredoxin"/>
    <property type="match status" value="1"/>
</dbReference>
<dbReference type="GO" id="GO:0034976">
    <property type="term" value="P:response to endoplasmic reticulum stress"/>
    <property type="evidence" value="ECO:0007669"/>
    <property type="project" value="TreeGrafter"/>
</dbReference>
<evidence type="ECO:0000313" key="3">
    <source>
        <dbReference type="EMBL" id="KAF3764197.1"/>
    </source>
</evidence>
<feature type="domain" description="Thioredoxin" evidence="2">
    <location>
        <begin position="3"/>
        <end position="143"/>
    </location>
</feature>
<proteinExistence type="predicted"/>
<sequence length="165" mass="17756">MHCTALSTAAAVVLAVAPVVNASLYLKSSPVLQVDSKNYDSLIANSNHTSVVEFYAPWCGHCQNLKPAYEKAAKNLEGLAKVAAVNCDDDANKPLCGQFGVQGFPTLKIVRPGSKKGKPVVEDYQGQRSAKAIVEAVVDKINNHVKRVNDKDIDEFLSTKNESAK</sequence>
<feature type="signal peptide" evidence="1">
    <location>
        <begin position="1"/>
        <end position="22"/>
    </location>
</feature>
<dbReference type="PROSITE" id="PS51352">
    <property type="entry name" value="THIOREDOXIN_2"/>
    <property type="match status" value="1"/>
</dbReference>
<gene>
    <name evidence="3" type="ORF">M406DRAFT_356465</name>
</gene>
<comment type="caution">
    <text evidence="3">The sequence shown here is derived from an EMBL/GenBank/DDBJ whole genome shotgun (WGS) entry which is preliminary data.</text>
</comment>
<dbReference type="CDD" id="cd03002">
    <property type="entry name" value="PDI_a_MPD1_like"/>
    <property type="match status" value="1"/>
</dbReference>
<feature type="chain" id="PRO_5040158464" evidence="1">
    <location>
        <begin position="23"/>
        <end position="165"/>
    </location>
</feature>
<dbReference type="PANTHER" id="PTHR45815">
    <property type="entry name" value="PROTEIN DISULFIDE-ISOMERASE A6"/>
    <property type="match status" value="1"/>
</dbReference>
<reference evidence="3" key="1">
    <citation type="journal article" date="2020" name="Phytopathology">
        <title>Genome sequence of the chestnut blight fungus Cryphonectria parasitica EP155: A fundamental resource for an archetypical invasive plant pathogen.</title>
        <authorList>
            <person name="Crouch J.A."/>
            <person name="Dawe A."/>
            <person name="Aerts A."/>
            <person name="Barry K."/>
            <person name="Churchill A.C.L."/>
            <person name="Grimwood J."/>
            <person name="Hillman B."/>
            <person name="Milgroom M.G."/>
            <person name="Pangilinan J."/>
            <person name="Smith M."/>
            <person name="Salamov A."/>
            <person name="Schmutz J."/>
            <person name="Yadav J."/>
            <person name="Grigoriev I.V."/>
            <person name="Nuss D."/>
        </authorList>
    </citation>
    <scope>NUCLEOTIDE SEQUENCE</scope>
    <source>
        <strain evidence="3">EP155</strain>
    </source>
</reference>
<dbReference type="GeneID" id="63840582"/>